<accession>A0A1F7HF33</accession>
<dbReference type="AlphaFoldDB" id="A0A1F7HF33"/>
<dbReference type="Proteomes" id="UP000177199">
    <property type="component" value="Unassembled WGS sequence"/>
</dbReference>
<sequence length="451" mass="51568">MQIIADLHIHSKFSRATSKRLDLEEMQNWALRKGINLLSTSDWLHPIWFKEIQSQLVETTPGIYEIKNQDSLNPTKVNFILSVEISSIFSQGGSVRKIHSLIFAPNLKSAEKFYKELLKRGAKLMSDGRPIVGISCLELLKIALEIDKDFLLIPAHAWTPWFGIYGSKSGFDSLEECFGDMAKYIYAIETGLSSDPIMNWQIKELENRSIISCSDAHSGPKLGRETTVFQWKTNSKFEIPASRGERNSKYNYNDVVGAIKQDKKSKMEIAFTMEFFPEEGKYHWSGHRDCNVKYSPDEVIKKGIVCPVCSRPLTIGVENRVLALSNKHIKKEDLTYKKNQDGLTFIYYEKRKPFVSLIPLLEILLELNGNSPTKAQRQYEELLGSFSSEFKILTKEPYDNLKIKGGEELVSAIRMVRERKAYVDPGYDGVFGKVKIFAEEVKHEEKQPALF</sequence>
<evidence type="ECO:0000313" key="1">
    <source>
        <dbReference type="EMBL" id="OGK29838.1"/>
    </source>
</evidence>
<organism evidence="1 2">
    <name type="scientific">Candidatus Roizmanbacteria bacterium RIFCSPHIGHO2_12_FULL_33_9</name>
    <dbReference type="NCBI Taxonomy" id="1802045"/>
    <lineage>
        <taxon>Bacteria</taxon>
        <taxon>Candidatus Roizmaniibacteriota</taxon>
    </lineage>
</organism>
<evidence type="ECO:0000313" key="2">
    <source>
        <dbReference type="Proteomes" id="UP000177199"/>
    </source>
</evidence>
<dbReference type="PANTHER" id="PTHR40084">
    <property type="entry name" value="PHOSPHOHYDROLASE, PHP FAMILY"/>
    <property type="match status" value="1"/>
</dbReference>
<proteinExistence type="predicted"/>
<dbReference type="PANTHER" id="PTHR40084:SF1">
    <property type="entry name" value="PHOSPHOTRANSFERASE"/>
    <property type="match status" value="1"/>
</dbReference>
<dbReference type="Gene3D" id="3.20.20.140">
    <property type="entry name" value="Metal-dependent hydrolases"/>
    <property type="match status" value="1"/>
</dbReference>
<dbReference type="CDD" id="cd19067">
    <property type="entry name" value="PfuEndoQ-like"/>
    <property type="match status" value="1"/>
</dbReference>
<evidence type="ECO:0008006" key="3">
    <source>
        <dbReference type="Google" id="ProtNLM"/>
    </source>
</evidence>
<gene>
    <name evidence="1" type="ORF">A3F29_00120</name>
</gene>
<reference evidence="1 2" key="1">
    <citation type="journal article" date="2016" name="Nat. Commun.">
        <title>Thousands of microbial genomes shed light on interconnected biogeochemical processes in an aquifer system.</title>
        <authorList>
            <person name="Anantharaman K."/>
            <person name="Brown C.T."/>
            <person name="Hug L.A."/>
            <person name="Sharon I."/>
            <person name="Castelle C.J."/>
            <person name="Probst A.J."/>
            <person name="Thomas B.C."/>
            <person name="Singh A."/>
            <person name="Wilkins M.J."/>
            <person name="Karaoz U."/>
            <person name="Brodie E.L."/>
            <person name="Williams K.H."/>
            <person name="Hubbard S.S."/>
            <person name="Banfield J.F."/>
        </authorList>
    </citation>
    <scope>NUCLEOTIDE SEQUENCE [LARGE SCALE GENOMIC DNA]</scope>
</reference>
<dbReference type="SUPFAM" id="SSF89550">
    <property type="entry name" value="PHP domain-like"/>
    <property type="match status" value="1"/>
</dbReference>
<protein>
    <recommendedName>
        <fullName evidence="3">DNA helicase UvrD</fullName>
    </recommendedName>
</protein>
<comment type="caution">
    <text evidence="1">The sequence shown here is derived from an EMBL/GenBank/DDBJ whole genome shotgun (WGS) entry which is preliminary data.</text>
</comment>
<dbReference type="EMBL" id="MFZV01000056">
    <property type="protein sequence ID" value="OGK29838.1"/>
    <property type="molecule type" value="Genomic_DNA"/>
</dbReference>
<name>A0A1F7HF33_9BACT</name>
<dbReference type="InterPro" id="IPR016195">
    <property type="entry name" value="Pol/histidinol_Pase-like"/>
</dbReference>